<organism evidence="1 2">
    <name type="scientific">Clunio marinus</name>
    <dbReference type="NCBI Taxonomy" id="568069"/>
    <lineage>
        <taxon>Eukaryota</taxon>
        <taxon>Metazoa</taxon>
        <taxon>Ecdysozoa</taxon>
        <taxon>Arthropoda</taxon>
        <taxon>Hexapoda</taxon>
        <taxon>Insecta</taxon>
        <taxon>Pterygota</taxon>
        <taxon>Neoptera</taxon>
        <taxon>Endopterygota</taxon>
        <taxon>Diptera</taxon>
        <taxon>Nematocera</taxon>
        <taxon>Chironomoidea</taxon>
        <taxon>Chironomidae</taxon>
        <taxon>Clunio</taxon>
    </lineage>
</organism>
<reference evidence="1 2" key="1">
    <citation type="submission" date="2015-04" db="EMBL/GenBank/DDBJ databases">
        <authorList>
            <person name="Syromyatnikov M.Y."/>
            <person name="Popov V.N."/>
        </authorList>
    </citation>
    <scope>NUCLEOTIDE SEQUENCE [LARGE SCALE GENOMIC DNA]</scope>
</reference>
<proteinExistence type="predicted"/>
<dbReference type="EMBL" id="CVRI01000054">
    <property type="protein sequence ID" value="CRL00149.1"/>
    <property type="molecule type" value="Genomic_DNA"/>
</dbReference>
<dbReference type="AlphaFoldDB" id="A0A1J1IIT7"/>
<dbReference type="Proteomes" id="UP000183832">
    <property type="component" value="Unassembled WGS sequence"/>
</dbReference>
<accession>A0A1J1IIT7</accession>
<gene>
    <name evidence="1" type="ORF">CLUMA_CG013425</name>
</gene>
<protein>
    <submittedName>
        <fullName evidence="1">CLUMA_CG013425, isoform A</fullName>
    </submittedName>
</protein>
<evidence type="ECO:0000313" key="1">
    <source>
        <dbReference type="EMBL" id="CRL00149.1"/>
    </source>
</evidence>
<evidence type="ECO:0000313" key="2">
    <source>
        <dbReference type="Proteomes" id="UP000183832"/>
    </source>
</evidence>
<sequence length="91" mass="10601">MANLWKKTRIEVGNVSFKQELDSFALLMTIKNCDFLEINQAQTLKSFGIQCDEYLKLNHLSQTSVNLQRETQLKHIALVEIKFDCIKQQNI</sequence>
<keyword evidence="2" id="KW-1185">Reference proteome</keyword>
<name>A0A1J1IIT7_9DIPT</name>